<dbReference type="AlphaFoldDB" id="A0AAD8NIB9"/>
<gene>
    <name evidence="1" type="ORF">QVD17_26167</name>
</gene>
<organism evidence="1 2">
    <name type="scientific">Tagetes erecta</name>
    <name type="common">African marigold</name>
    <dbReference type="NCBI Taxonomy" id="13708"/>
    <lineage>
        <taxon>Eukaryota</taxon>
        <taxon>Viridiplantae</taxon>
        <taxon>Streptophyta</taxon>
        <taxon>Embryophyta</taxon>
        <taxon>Tracheophyta</taxon>
        <taxon>Spermatophyta</taxon>
        <taxon>Magnoliopsida</taxon>
        <taxon>eudicotyledons</taxon>
        <taxon>Gunneridae</taxon>
        <taxon>Pentapetalae</taxon>
        <taxon>asterids</taxon>
        <taxon>campanulids</taxon>
        <taxon>Asterales</taxon>
        <taxon>Asteraceae</taxon>
        <taxon>Asteroideae</taxon>
        <taxon>Heliantheae alliance</taxon>
        <taxon>Tageteae</taxon>
        <taxon>Tagetes</taxon>
    </lineage>
</organism>
<sequence length="72" mass="8120">MDGLKQAMLMLTVTFCTNLYFIELPEYVEQGVPLSHFSYQIPKHLQGNYVRNGTARVAASQDPDQNMSLQLG</sequence>
<dbReference type="EMBL" id="JAUHHV010000007">
    <property type="protein sequence ID" value="KAK1417045.1"/>
    <property type="molecule type" value="Genomic_DNA"/>
</dbReference>
<comment type="caution">
    <text evidence="1">The sequence shown here is derived from an EMBL/GenBank/DDBJ whole genome shotgun (WGS) entry which is preliminary data.</text>
</comment>
<evidence type="ECO:0000313" key="1">
    <source>
        <dbReference type="EMBL" id="KAK1417045.1"/>
    </source>
</evidence>
<keyword evidence="2" id="KW-1185">Reference proteome</keyword>
<name>A0AAD8NIB9_TARER</name>
<reference evidence="1" key="1">
    <citation type="journal article" date="2023" name="bioRxiv">
        <title>Improved chromosome-level genome assembly for marigold (Tagetes erecta).</title>
        <authorList>
            <person name="Jiang F."/>
            <person name="Yuan L."/>
            <person name="Wang S."/>
            <person name="Wang H."/>
            <person name="Xu D."/>
            <person name="Wang A."/>
            <person name="Fan W."/>
        </authorList>
    </citation>
    <scope>NUCLEOTIDE SEQUENCE</scope>
    <source>
        <strain evidence="1">WSJ</strain>
        <tissue evidence="1">Leaf</tissue>
    </source>
</reference>
<accession>A0AAD8NIB9</accession>
<evidence type="ECO:0000313" key="2">
    <source>
        <dbReference type="Proteomes" id="UP001229421"/>
    </source>
</evidence>
<proteinExistence type="predicted"/>
<dbReference type="Proteomes" id="UP001229421">
    <property type="component" value="Unassembled WGS sequence"/>
</dbReference>
<protein>
    <submittedName>
        <fullName evidence="1">Uncharacterized protein</fullName>
    </submittedName>
</protein>